<dbReference type="GO" id="GO:0005524">
    <property type="term" value="F:ATP binding"/>
    <property type="evidence" value="ECO:0007669"/>
    <property type="project" value="UniProtKB-UniRule"/>
</dbReference>
<feature type="region of interest" description="Disordered" evidence="11">
    <location>
        <begin position="418"/>
        <end position="437"/>
    </location>
</feature>
<comment type="catalytic activity">
    <reaction evidence="9 10">
        <text>tRNA(Cys) + L-cysteine + ATP = L-cysteinyl-tRNA(Cys) + AMP + diphosphate</text>
        <dbReference type="Rhea" id="RHEA:17773"/>
        <dbReference type="Rhea" id="RHEA-COMP:9661"/>
        <dbReference type="Rhea" id="RHEA-COMP:9679"/>
        <dbReference type="ChEBI" id="CHEBI:30616"/>
        <dbReference type="ChEBI" id="CHEBI:33019"/>
        <dbReference type="ChEBI" id="CHEBI:35235"/>
        <dbReference type="ChEBI" id="CHEBI:78442"/>
        <dbReference type="ChEBI" id="CHEBI:78517"/>
        <dbReference type="ChEBI" id="CHEBI:456215"/>
        <dbReference type="EC" id="6.1.1.16"/>
    </reaction>
</comment>
<dbReference type="PANTHER" id="PTHR10890:SF3">
    <property type="entry name" value="CYSTEINE--TRNA LIGASE, CYTOPLASMIC"/>
    <property type="match status" value="1"/>
</dbReference>
<evidence type="ECO:0000256" key="6">
    <source>
        <dbReference type="ARBA" id="ARBA00022840"/>
    </source>
</evidence>
<keyword evidence="6 10" id="KW-0067">ATP-binding</keyword>
<feature type="region of interest" description="Disordered" evidence="11">
    <location>
        <begin position="473"/>
        <end position="492"/>
    </location>
</feature>
<dbReference type="InterPro" id="IPR056411">
    <property type="entry name" value="CysS_C"/>
</dbReference>
<dbReference type="CDD" id="cd00672">
    <property type="entry name" value="CysRS_core"/>
    <property type="match status" value="1"/>
</dbReference>
<dbReference type="AlphaFoldDB" id="A0A938YJ54"/>
<feature type="binding site" evidence="10">
    <location>
        <position position="253"/>
    </location>
    <ligand>
        <name>Zn(2+)</name>
        <dbReference type="ChEBI" id="CHEBI:29105"/>
    </ligand>
</feature>
<dbReference type="PANTHER" id="PTHR10890">
    <property type="entry name" value="CYSTEINYL-TRNA SYNTHETASE"/>
    <property type="match status" value="1"/>
</dbReference>
<keyword evidence="8 10" id="KW-0030">Aminoacyl-tRNA synthetase</keyword>
<dbReference type="InterPro" id="IPR009080">
    <property type="entry name" value="tRNAsynth_Ia_anticodon-bd"/>
</dbReference>
<name>A0A938YJ54_9ACTN</name>
<evidence type="ECO:0000256" key="9">
    <source>
        <dbReference type="ARBA" id="ARBA00047398"/>
    </source>
</evidence>
<dbReference type="InterPro" id="IPR015803">
    <property type="entry name" value="Cys-tRNA-ligase"/>
</dbReference>
<sequence>MAPPAPLRLHNSLTAQVEDFVPMTPGRVGIYSCGPTVYSYAHLGNLRAYVFSDVLRRTLEWRGYQVDQVVNITDVGHTVGESDLGEDKVEAAARRELKSVQELTGHYTEAFQADLAALRIKPPTHQPRASEYVPQMIEFAKVLEQRGVTYQLADGLYFDTSKDPEYGVLAKAKAGLLEQRELSAEGKRHPADFAVWRADTATERRVMRWDSPWGPGVPGWHLECSVMSLELLGRHFDIHTGGVDHREIHHVNEMAQSGAFLDEPDTRWVRTWLHNEFLVAGGRKISKSAGRMPLLRDIVAGGRPALAYRYLVLMAHYRRQLDFTEQNLIGQAAGYARFIAHWGPGGADTAPTTYDASVAQLGAAARDWLARIDAAVADDLNTPRALAEIRAMMRSDLPFDEQRRVVLAVDSVLGLGVGAEPAEPDTGGAVSSPDNPRLPEVEQALADRQRARADRDFARADRLRDRLRELGVEVTDTPGGPTWRFVTGDTSG</sequence>
<comment type="caution">
    <text evidence="14">The sequence shown here is derived from an EMBL/GenBank/DDBJ whole genome shotgun (WGS) entry which is preliminary data.</text>
</comment>
<evidence type="ECO:0000256" key="11">
    <source>
        <dbReference type="SAM" id="MobiDB-lite"/>
    </source>
</evidence>
<dbReference type="NCBIfam" id="TIGR00435">
    <property type="entry name" value="cysS"/>
    <property type="match status" value="1"/>
</dbReference>
<dbReference type="Pfam" id="PF01406">
    <property type="entry name" value="tRNA-synt_1e"/>
    <property type="match status" value="1"/>
</dbReference>
<keyword evidence="2 10" id="KW-0436">Ligase</keyword>
<evidence type="ECO:0000256" key="5">
    <source>
        <dbReference type="ARBA" id="ARBA00022833"/>
    </source>
</evidence>
<dbReference type="RefSeq" id="WP_205262053.1">
    <property type="nucleotide sequence ID" value="NZ_JAERWK010000023.1"/>
</dbReference>
<keyword evidence="4 10" id="KW-0547">Nucleotide-binding</keyword>
<dbReference type="PRINTS" id="PR00983">
    <property type="entry name" value="TRNASYNTHCYS"/>
</dbReference>
<dbReference type="InterPro" id="IPR032678">
    <property type="entry name" value="tRNA-synt_1_cat_dom"/>
</dbReference>
<keyword evidence="7 10" id="KW-0648">Protein biosynthesis</keyword>
<dbReference type="GO" id="GO:0008270">
    <property type="term" value="F:zinc ion binding"/>
    <property type="evidence" value="ECO:0007669"/>
    <property type="project" value="UniProtKB-UniRule"/>
</dbReference>
<evidence type="ECO:0000256" key="10">
    <source>
        <dbReference type="HAMAP-Rule" id="MF_00041"/>
    </source>
</evidence>
<feature type="binding site" evidence="10">
    <location>
        <position position="249"/>
    </location>
    <ligand>
        <name>Zn(2+)</name>
        <dbReference type="ChEBI" id="CHEBI:29105"/>
    </ligand>
</feature>
<feature type="domain" description="Cysteinyl-tRNA ligase anticodon binding" evidence="13">
    <location>
        <begin position="439"/>
        <end position="484"/>
    </location>
</feature>
<dbReference type="Proteomes" id="UP000663792">
    <property type="component" value="Unassembled WGS sequence"/>
</dbReference>
<accession>A0A938YJ54</accession>
<dbReference type="GO" id="GO:0004817">
    <property type="term" value="F:cysteine-tRNA ligase activity"/>
    <property type="evidence" value="ECO:0007669"/>
    <property type="project" value="UniProtKB-UniRule"/>
</dbReference>
<comment type="similarity">
    <text evidence="10">Belongs to the class-I aminoacyl-tRNA synthetase family.</text>
</comment>
<evidence type="ECO:0000256" key="8">
    <source>
        <dbReference type="ARBA" id="ARBA00023146"/>
    </source>
</evidence>
<feature type="domain" description="tRNA synthetases class I catalytic" evidence="12">
    <location>
        <begin position="20"/>
        <end position="328"/>
    </location>
</feature>
<comment type="cofactor">
    <cofactor evidence="10">
        <name>Zn(2+)</name>
        <dbReference type="ChEBI" id="CHEBI:29105"/>
    </cofactor>
    <text evidence="10">Binds 1 zinc ion per subunit.</text>
</comment>
<keyword evidence="15" id="KW-1185">Reference proteome</keyword>
<evidence type="ECO:0000256" key="3">
    <source>
        <dbReference type="ARBA" id="ARBA00022723"/>
    </source>
</evidence>
<dbReference type="GO" id="GO:0005829">
    <property type="term" value="C:cytosol"/>
    <property type="evidence" value="ECO:0007669"/>
    <property type="project" value="TreeGrafter"/>
</dbReference>
<keyword evidence="5 10" id="KW-0862">Zinc</keyword>
<evidence type="ECO:0000256" key="2">
    <source>
        <dbReference type="ARBA" id="ARBA00022598"/>
    </source>
</evidence>
<comment type="caution">
    <text evidence="10">Lacks conserved residue(s) required for the propagation of feature annotation.</text>
</comment>
<feature type="binding site" evidence="10">
    <location>
        <position position="224"/>
    </location>
    <ligand>
        <name>Zn(2+)</name>
        <dbReference type="ChEBI" id="CHEBI:29105"/>
    </ligand>
</feature>
<feature type="binding site" evidence="10">
    <location>
        <position position="33"/>
    </location>
    <ligand>
        <name>Zn(2+)</name>
        <dbReference type="ChEBI" id="CHEBI:29105"/>
    </ligand>
</feature>
<comment type="subcellular location">
    <subcellularLocation>
        <location evidence="10">Cytoplasm</location>
    </subcellularLocation>
</comment>
<evidence type="ECO:0000256" key="4">
    <source>
        <dbReference type="ARBA" id="ARBA00022741"/>
    </source>
</evidence>
<feature type="binding site" evidence="10">
    <location>
        <position position="287"/>
    </location>
    <ligand>
        <name>ATP</name>
        <dbReference type="ChEBI" id="CHEBI:30616"/>
    </ligand>
</feature>
<keyword evidence="10" id="KW-0963">Cytoplasm</keyword>
<organism evidence="14 15">
    <name type="scientific">Nakamurella leprariae</name>
    <dbReference type="NCBI Taxonomy" id="2803911"/>
    <lineage>
        <taxon>Bacteria</taxon>
        <taxon>Bacillati</taxon>
        <taxon>Actinomycetota</taxon>
        <taxon>Actinomycetes</taxon>
        <taxon>Nakamurellales</taxon>
        <taxon>Nakamurellaceae</taxon>
        <taxon>Nakamurella</taxon>
    </lineage>
</organism>
<comment type="subunit">
    <text evidence="1 10">Monomer.</text>
</comment>
<dbReference type="EMBL" id="JAERWK010000023">
    <property type="protein sequence ID" value="MBM9469094.1"/>
    <property type="molecule type" value="Genomic_DNA"/>
</dbReference>
<evidence type="ECO:0000256" key="1">
    <source>
        <dbReference type="ARBA" id="ARBA00011245"/>
    </source>
</evidence>
<evidence type="ECO:0000313" key="14">
    <source>
        <dbReference type="EMBL" id="MBM9469094.1"/>
    </source>
</evidence>
<dbReference type="InterPro" id="IPR014729">
    <property type="entry name" value="Rossmann-like_a/b/a_fold"/>
</dbReference>
<dbReference type="Gene3D" id="3.40.50.620">
    <property type="entry name" value="HUPs"/>
    <property type="match status" value="1"/>
</dbReference>
<dbReference type="SUPFAM" id="SSF47323">
    <property type="entry name" value="Anticodon-binding domain of a subclass of class I aminoacyl-tRNA synthetases"/>
    <property type="match status" value="1"/>
</dbReference>
<dbReference type="Gene3D" id="1.20.120.1910">
    <property type="entry name" value="Cysteine-tRNA ligase, C-terminal anti-codon recognition domain"/>
    <property type="match status" value="1"/>
</dbReference>
<dbReference type="SUPFAM" id="SSF52374">
    <property type="entry name" value="Nucleotidylyl transferase"/>
    <property type="match status" value="1"/>
</dbReference>
<keyword evidence="3 10" id="KW-0479">Metal-binding</keyword>
<feature type="short sequence motif" description="'HIGH' region" evidence="10">
    <location>
        <begin position="35"/>
        <end position="45"/>
    </location>
</feature>
<evidence type="ECO:0000313" key="15">
    <source>
        <dbReference type="Proteomes" id="UP000663792"/>
    </source>
</evidence>
<proteinExistence type="inferred from homology"/>
<reference evidence="14" key="1">
    <citation type="submission" date="2021-01" db="EMBL/GenBank/DDBJ databases">
        <title>YIM 132084 draft genome.</title>
        <authorList>
            <person name="An D."/>
        </authorList>
    </citation>
    <scope>NUCLEOTIDE SEQUENCE</scope>
    <source>
        <strain evidence="14">YIM 132084</strain>
    </source>
</reference>
<dbReference type="InterPro" id="IPR024909">
    <property type="entry name" value="Cys-tRNA/MSH_ligase"/>
</dbReference>
<evidence type="ECO:0000259" key="12">
    <source>
        <dbReference type="Pfam" id="PF01406"/>
    </source>
</evidence>
<gene>
    <name evidence="10" type="primary">cysS</name>
    <name evidence="14" type="ORF">JL106_17545</name>
</gene>
<dbReference type="Pfam" id="PF23493">
    <property type="entry name" value="CysS_C"/>
    <property type="match status" value="1"/>
</dbReference>
<evidence type="ECO:0000259" key="13">
    <source>
        <dbReference type="Pfam" id="PF23493"/>
    </source>
</evidence>
<evidence type="ECO:0000256" key="7">
    <source>
        <dbReference type="ARBA" id="ARBA00022917"/>
    </source>
</evidence>
<dbReference type="GO" id="GO:0006423">
    <property type="term" value="P:cysteinyl-tRNA aminoacylation"/>
    <property type="evidence" value="ECO:0007669"/>
    <property type="project" value="UniProtKB-UniRule"/>
</dbReference>
<protein>
    <recommendedName>
        <fullName evidence="10">Cysteine--tRNA ligase</fullName>
        <ecNumber evidence="10">6.1.1.16</ecNumber>
    </recommendedName>
    <alternativeName>
        <fullName evidence="10">Cysteinyl-tRNA synthetase</fullName>
        <shortName evidence="10">CysRS</shortName>
    </alternativeName>
</protein>
<dbReference type="HAMAP" id="MF_00041">
    <property type="entry name" value="Cys_tRNA_synth"/>
    <property type="match status" value="1"/>
</dbReference>
<dbReference type="EC" id="6.1.1.16" evidence="10"/>